<evidence type="ECO:0000256" key="1">
    <source>
        <dbReference type="ARBA" id="ARBA00010617"/>
    </source>
</evidence>
<reference evidence="3 4" key="1">
    <citation type="submission" date="2015-09" db="EMBL/GenBank/DDBJ databases">
        <title>Draft genome of the parasitic nematode Teladorsagia circumcincta isolate WARC Sus (inbred).</title>
        <authorList>
            <person name="Mitreva M."/>
        </authorList>
    </citation>
    <scope>NUCLEOTIDE SEQUENCE [LARGE SCALE GENOMIC DNA]</scope>
    <source>
        <strain evidence="3 4">S</strain>
    </source>
</reference>
<dbReference type="PANTHER" id="PTHR24284:SF1">
    <property type="entry name" value="CYTOCHROME P450 FAMILY"/>
    <property type="match status" value="1"/>
</dbReference>
<dbReference type="Proteomes" id="UP000230423">
    <property type="component" value="Unassembled WGS sequence"/>
</dbReference>
<dbReference type="GO" id="GO:0016705">
    <property type="term" value="F:oxidoreductase activity, acting on paired donors, with incorporation or reduction of molecular oxygen"/>
    <property type="evidence" value="ECO:0007669"/>
    <property type="project" value="InterPro"/>
</dbReference>
<dbReference type="AlphaFoldDB" id="A0A2G9UHB4"/>
<dbReference type="GO" id="GO:0020037">
    <property type="term" value="F:heme binding"/>
    <property type="evidence" value="ECO:0007669"/>
    <property type="project" value="InterPro"/>
</dbReference>
<dbReference type="EMBL" id="KZ346573">
    <property type="protein sequence ID" value="PIO69647.1"/>
    <property type="molecule type" value="Genomic_DNA"/>
</dbReference>
<feature type="non-terminal residue" evidence="3">
    <location>
        <position position="97"/>
    </location>
</feature>
<proteinExistence type="inferred from homology"/>
<sequence>MNYDNIKEAFAKKGDDFNGRSGLFPDTLYQSMHNGGIVFSQGELWKEQRRVSLQILRDFGMGKSAMEEQVSLSAQEFLNHMNSIKNKDEIDLRKPLQ</sequence>
<dbReference type="GO" id="GO:0005506">
    <property type="term" value="F:iron ion binding"/>
    <property type="evidence" value="ECO:0007669"/>
    <property type="project" value="InterPro"/>
</dbReference>
<evidence type="ECO:0000313" key="4">
    <source>
        <dbReference type="Proteomes" id="UP000230423"/>
    </source>
</evidence>
<dbReference type="OrthoDB" id="5832330at2759"/>
<name>A0A2G9UHB4_TELCI</name>
<evidence type="ECO:0008006" key="5">
    <source>
        <dbReference type="Google" id="ProtNLM"/>
    </source>
</evidence>
<keyword evidence="2" id="KW-0560">Oxidoreductase</keyword>
<dbReference type="Gene3D" id="1.10.630.10">
    <property type="entry name" value="Cytochrome P450"/>
    <property type="match status" value="1"/>
</dbReference>
<evidence type="ECO:0000313" key="3">
    <source>
        <dbReference type="EMBL" id="PIO69647.1"/>
    </source>
</evidence>
<keyword evidence="4" id="KW-1185">Reference proteome</keyword>
<keyword evidence="2" id="KW-0503">Monooxygenase</keyword>
<gene>
    <name evidence="3" type="ORF">TELCIR_08523</name>
</gene>
<dbReference type="Pfam" id="PF00067">
    <property type="entry name" value="p450"/>
    <property type="match status" value="1"/>
</dbReference>
<dbReference type="SUPFAM" id="SSF48264">
    <property type="entry name" value="Cytochrome P450"/>
    <property type="match status" value="1"/>
</dbReference>
<dbReference type="GO" id="GO:0004497">
    <property type="term" value="F:monooxygenase activity"/>
    <property type="evidence" value="ECO:0007669"/>
    <property type="project" value="UniProtKB-KW"/>
</dbReference>
<dbReference type="InterPro" id="IPR036396">
    <property type="entry name" value="Cyt_P450_sf"/>
</dbReference>
<comment type="similarity">
    <text evidence="1">Belongs to the cytochrome P450 family.</text>
</comment>
<evidence type="ECO:0000256" key="2">
    <source>
        <dbReference type="ARBA" id="ARBA00023033"/>
    </source>
</evidence>
<dbReference type="PANTHER" id="PTHR24284">
    <property type="entry name" value="CYTOCHROME P450 FAMILY"/>
    <property type="match status" value="1"/>
</dbReference>
<dbReference type="InterPro" id="IPR001128">
    <property type="entry name" value="Cyt_P450"/>
</dbReference>
<organism evidence="3 4">
    <name type="scientific">Teladorsagia circumcincta</name>
    <name type="common">Brown stomach worm</name>
    <name type="synonym">Ostertagia circumcincta</name>
    <dbReference type="NCBI Taxonomy" id="45464"/>
    <lineage>
        <taxon>Eukaryota</taxon>
        <taxon>Metazoa</taxon>
        <taxon>Ecdysozoa</taxon>
        <taxon>Nematoda</taxon>
        <taxon>Chromadorea</taxon>
        <taxon>Rhabditida</taxon>
        <taxon>Rhabditina</taxon>
        <taxon>Rhabditomorpha</taxon>
        <taxon>Strongyloidea</taxon>
        <taxon>Trichostrongylidae</taxon>
        <taxon>Teladorsagia</taxon>
    </lineage>
</organism>
<accession>A0A2G9UHB4</accession>
<protein>
    <recommendedName>
        <fullName evidence="5">Unspecific monooxygenase</fullName>
    </recommendedName>
</protein>